<dbReference type="PANTHER" id="PTHR43501:SF1">
    <property type="entry name" value="CYTOSOL NON-SPECIFIC DIPEPTIDASE"/>
    <property type="match status" value="1"/>
</dbReference>
<evidence type="ECO:0000256" key="10">
    <source>
        <dbReference type="ARBA" id="ARBA00036421"/>
    </source>
</evidence>
<dbReference type="GO" id="GO:0046872">
    <property type="term" value="F:metal ion binding"/>
    <property type="evidence" value="ECO:0007669"/>
    <property type="project" value="UniProtKB-KW"/>
</dbReference>
<dbReference type="Gene3D" id="3.40.630.10">
    <property type="entry name" value="Zn peptidases"/>
    <property type="match status" value="2"/>
</dbReference>
<name>A0A2X0VFC8_9GAMM</name>
<keyword evidence="9" id="KW-0170">Cobalt</keyword>
<dbReference type="PRINTS" id="PR00934">
    <property type="entry name" value="XHISDIPTASE"/>
</dbReference>
<dbReference type="FunFam" id="3.40.630.10:FF:000015">
    <property type="entry name" value="Aminoacyl-histidine dipeptidase PepD"/>
    <property type="match status" value="1"/>
</dbReference>
<dbReference type="GO" id="GO:0070573">
    <property type="term" value="F:metallodipeptidase activity"/>
    <property type="evidence" value="ECO:0007669"/>
    <property type="project" value="TreeGrafter"/>
</dbReference>
<evidence type="ECO:0000256" key="4">
    <source>
        <dbReference type="ARBA" id="ARBA00022723"/>
    </source>
</evidence>
<evidence type="ECO:0000313" key="20">
    <source>
        <dbReference type="Proteomes" id="UP000250086"/>
    </source>
</evidence>
<organism evidence="19 20">
    <name type="scientific">Anaerobiospirillum thomasii</name>
    <dbReference type="NCBI Taxonomy" id="179995"/>
    <lineage>
        <taxon>Bacteria</taxon>
        <taxon>Pseudomonadati</taxon>
        <taxon>Pseudomonadota</taxon>
        <taxon>Gammaproteobacteria</taxon>
        <taxon>Aeromonadales</taxon>
        <taxon>Succinivibrionaceae</taxon>
        <taxon>Anaerobiospirillum</taxon>
    </lineage>
</organism>
<dbReference type="EMBL" id="UAPV01000001">
    <property type="protein sequence ID" value="SPT69511.1"/>
    <property type="molecule type" value="Genomic_DNA"/>
</dbReference>
<comment type="cofactor">
    <cofactor evidence="1">
        <name>Co(2+)</name>
        <dbReference type="ChEBI" id="CHEBI:48828"/>
    </cofactor>
</comment>
<dbReference type="Pfam" id="PF01546">
    <property type="entry name" value="Peptidase_M20"/>
    <property type="match status" value="1"/>
</dbReference>
<dbReference type="PANTHER" id="PTHR43501">
    <property type="entry name" value="CYTOSOL NON-SPECIFIC DIPEPTIDASE"/>
    <property type="match status" value="1"/>
</dbReference>
<dbReference type="EC" id="3.4.13.18" evidence="11"/>
<evidence type="ECO:0000256" key="14">
    <source>
        <dbReference type="ARBA" id="ARBA00071271"/>
    </source>
</evidence>
<evidence type="ECO:0000256" key="13">
    <source>
        <dbReference type="ARBA" id="ARBA00061423"/>
    </source>
</evidence>
<comment type="catalytic activity">
    <reaction evidence="10">
        <text>Hydrolysis of dipeptides, preferentially hydrophobic dipeptides including prolyl amino acids.</text>
        <dbReference type="EC" id="3.4.13.18"/>
    </reaction>
</comment>
<gene>
    <name evidence="19" type="primary">pepD</name>
    <name evidence="19" type="ORF">NCTC13093_00888</name>
</gene>
<keyword evidence="5 19" id="KW-0378">Hydrolase</keyword>
<keyword evidence="4" id="KW-0479">Metal-binding</keyword>
<evidence type="ECO:0000256" key="5">
    <source>
        <dbReference type="ARBA" id="ARBA00022801"/>
    </source>
</evidence>
<dbReference type="OrthoDB" id="9773892at2"/>
<dbReference type="Proteomes" id="UP000250086">
    <property type="component" value="Unassembled WGS sequence"/>
</dbReference>
<sequence length="483" mass="52659">MALESLQPQNLWKHFENICNIPHPSGHEAQVAEYIKNFAKENNLDCEQDELGNVIIEKKAAPGCENKGTIILQSHMDMVPLASQGSDHDFVKDKIKTIIDGDFVRADNTTLGADDGIGVATALALLENPDLKCGPLRAIFTVEEETTMKGATYIDKKYLEGDYLINLDSEETYNLYVGCQGSADIILDFNVQKIEADNCRAIKLNASGFKGGHSGADIHRGRANAACTMAAVLNDLSDDFDFFIQDFSSGRLRNAISSRASIKVLVPQESADAFVKGASLAFERYQRIYKDTDPDMTLECCETQSSSVTALSYTDSLSLLSLILSLPLGALRMSSVDSSVTETSNNLGIVQCYDDKVSIYCMCRSLNDDSLDAIIARIDGICSQYDNVDFSVDNRHACWLSPDKNALIDSLKANFMEVTSCPLKVTVMAAGLECAMFAQKASDSLQLVSIGALVIGAHTPQEKVKIADVNSIYQTVLKTLNTI</sequence>
<accession>A0A2X0VFC8</accession>
<dbReference type="SUPFAM" id="SSF53187">
    <property type="entry name" value="Zn-dependent exopeptidases"/>
    <property type="match status" value="1"/>
</dbReference>
<evidence type="ECO:0000256" key="7">
    <source>
        <dbReference type="ARBA" id="ARBA00022997"/>
    </source>
</evidence>
<evidence type="ECO:0000256" key="15">
    <source>
        <dbReference type="ARBA" id="ARBA00075285"/>
    </source>
</evidence>
<evidence type="ECO:0000256" key="2">
    <source>
        <dbReference type="ARBA" id="ARBA00001947"/>
    </source>
</evidence>
<evidence type="ECO:0000256" key="6">
    <source>
        <dbReference type="ARBA" id="ARBA00022833"/>
    </source>
</evidence>
<dbReference type="NCBIfam" id="TIGR01893">
    <property type="entry name" value="aa-his-dipept"/>
    <property type="match status" value="1"/>
</dbReference>
<evidence type="ECO:0000256" key="1">
    <source>
        <dbReference type="ARBA" id="ARBA00001941"/>
    </source>
</evidence>
<dbReference type="RefSeq" id="WP_113743675.1">
    <property type="nucleotide sequence ID" value="NZ_UAPU01000007.1"/>
</dbReference>
<evidence type="ECO:0000256" key="16">
    <source>
        <dbReference type="ARBA" id="ARBA00076004"/>
    </source>
</evidence>
<protein>
    <recommendedName>
        <fullName evidence="14">Cytosol non-specific dipeptidase</fullName>
        <ecNumber evidence="11">3.4.13.18</ecNumber>
    </recommendedName>
    <alternativeName>
        <fullName evidence="17">Aminoacyl-histidine dipeptidase</fullName>
    </alternativeName>
    <alternativeName>
        <fullName evidence="16">Beta-alanyl-histidine dipeptidase</fullName>
    </alternativeName>
    <alternativeName>
        <fullName evidence="15">Carnosinase</fullName>
    </alternativeName>
    <alternativeName>
        <fullName evidence="12">Peptidase D</fullName>
    </alternativeName>
    <alternativeName>
        <fullName evidence="18">Xaa-His dipeptidase</fullName>
    </alternativeName>
</protein>
<dbReference type="GO" id="GO:0006508">
    <property type="term" value="P:proteolysis"/>
    <property type="evidence" value="ECO:0007669"/>
    <property type="project" value="UniProtKB-KW"/>
</dbReference>
<keyword evidence="20" id="KW-1185">Reference proteome</keyword>
<dbReference type="InterPro" id="IPR001160">
    <property type="entry name" value="Peptidase_M20C"/>
</dbReference>
<dbReference type="AlphaFoldDB" id="A0A2X0VFC8"/>
<reference evidence="19 20" key="1">
    <citation type="submission" date="2018-06" db="EMBL/GenBank/DDBJ databases">
        <authorList>
            <consortium name="Pathogen Informatics"/>
            <person name="Doyle S."/>
        </authorList>
    </citation>
    <scope>NUCLEOTIDE SEQUENCE [LARGE SCALE GENOMIC DNA]</scope>
    <source>
        <strain evidence="19 20">NCTC13093</strain>
    </source>
</reference>
<evidence type="ECO:0000313" key="19">
    <source>
        <dbReference type="EMBL" id="SPT69511.1"/>
    </source>
</evidence>
<keyword evidence="8" id="KW-0482">Metalloprotease</keyword>
<keyword evidence="7 19" id="KW-0224">Dipeptidase</keyword>
<comment type="similarity">
    <text evidence="13">Belongs to the peptidase M20C family.</text>
</comment>
<comment type="cofactor">
    <cofactor evidence="2">
        <name>Zn(2+)</name>
        <dbReference type="ChEBI" id="CHEBI:29105"/>
    </cofactor>
</comment>
<dbReference type="InterPro" id="IPR002933">
    <property type="entry name" value="Peptidase_M20"/>
</dbReference>
<evidence type="ECO:0000256" key="11">
    <source>
        <dbReference type="ARBA" id="ARBA00038976"/>
    </source>
</evidence>
<dbReference type="GO" id="GO:0005829">
    <property type="term" value="C:cytosol"/>
    <property type="evidence" value="ECO:0007669"/>
    <property type="project" value="TreeGrafter"/>
</dbReference>
<keyword evidence="3" id="KW-0645">Protease</keyword>
<keyword evidence="6" id="KW-0862">Zinc</keyword>
<evidence type="ECO:0000256" key="3">
    <source>
        <dbReference type="ARBA" id="ARBA00022670"/>
    </source>
</evidence>
<evidence type="ECO:0000256" key="12">
    <source>
        <dbReference type="ARBA" id="ARBA00044252"/>
    </source>
</evidence>
<evidence type="ECO:0000256" key="8">
    <source>
        <dbReference type="ARBA" id="ARBA00023049"/>
    </source>
</evidence>
<evidence type="ECO:0000256" key="9">
    <source>
        <dbReference type="ARBA" id="ARBA00023285"/>
    </source>
</evidence>
<dbReference type="PIRSF" id="PIRSF016599">
    <property type="entry name" value="Xaa-His_dipept"/>
    <property type="match status" value="1"/>
</dbReference>
<evidence type="ECO:0000256" key="18">
    <source>
        <dbReference type="ARBA" id="ARBA00078074"/>
    </source>
</evidence>
<proteinExistence type="inferred from homology"/>
<evidence type="ECO:0000256" key="17">
    <source>
        <dbReference type="ARBA" id="ARBA00077688"/>
    </source>
</evidence>